<evidence type="ECO:0000259" key="7">
    <source>
        <dbReference type="PROSITE" id="PS51296"/>
    </source>
</evidence>
<keyword evidence="2" id="KW-0479">Metal-binding</keyword>
<dbReference type="AlphaFoldDB" id="A0A4V1EIT0"/>
<comment type="cofactor">
    <cofactor evidence="5">
        <name>[2Fe-2S] cluster</name>
        <dbReference type="ChEBI" id="CHEBI:190135"/>
    </cofactor>
</comment>
<evidence type="ECO:0000313" key="9">
    <source>
        <dbReference type="Proteomes" id="UP000298656"/>
    </source>
</evidence>
<dbReference type="InterPro" id="IPR036922">
    <property type="entry name" value="Rieske_2Fe-2S_sf"/>
</dbReference>
<dbReference type="SUPFAM" id="SSF50022">
    <property type="entry name" value="ISP domain"/>
    <property type="match status" value="1"/>
</dbReference>
<dbReference type="OrthoDB" id="9800167at2"/>
<dbReference type="PANTHER" id="PTHR21496:SF0">
    <property type="entry name" value="RIESKE DOMAIN-CONTAINING PROTEIN"/>
    <property type="match status" value="1"/>
</dbReference>
<protein>
    <submittedName>
        <fullName evidence="8">Rieske 2Fe-2S domain-containing protein</fullName>
    </submittedName>
</protein>
<dbReference type="PANTHER" id="PTHR21496">
    <property type="entry name" value="FERREDOXIN-RELATED"/>
    <property type="match status" value="1"/>
</dbReference>
<evidence type="ECO:0000256" key="2">
    <source>
        <dbReference type="ARBA" id="ARBA00022723"/>
    </source>
</evidence>
<keyword evidence="1" id="KW-0001">2Fe-2S</keyword>
<reference evidence="8 9" key="1">
    <citation type="submission" date="2019-05" db="EMBL/GenBank/DDBJ databases">
        <title>Burkholderia sp. DHOD12, isolated from subtropical forest soil.</title>
        <authorList>
            <person name="Gao Z.-H."/>
            <person name="Qiu L.-H."/>
        </authorList>
    </citation>
    <scope>NUCLEOTIDE SEQUENCE [LARGE SCALE GENOMIC DNA]</scope>
    <source>
        <strain evidence="8 9">DHOD12</strain>
    </source>
</reference>
<dbReference type="Proteomes" id="UP000298656">
    <property type="component" value="Chromosome 2"/>
</dbReference>
<evidence type="ECO:0000256" key="1">
    <source>
        <dbReference type="ARBA" id="ARBA00022714"/>
    </source>
</evidence>
<evidence type="ECO:0000256" key="3">
    <source>
        <dbReference type="ARBA" id="ARBA00023004"/>
    </source>
</evidence>
<organism evidence="8 9">
    <name type="scientific">Trinickia violacea</name>
    <dbReference type="NCBI Taxonomy" id="2571746"/>
    <lineage>
        <taxon>Bacteria</taxon>
        <taxon>Pseudomonadati</taxon>
        <taxon>Pseudomonadota</taxon>
        <taxon>Betaproteobacteria</taxon>
        <taxon>Burkholderiales</taxon>
        <taxon>Burkholderiaceae</taxon>
        <taxon>Trinickia</taxon>
    </lineage>
</organism>
<keyword evidence="4" id="KW-0411">Iron-sulfur</keyword>
<feature type="domain" description="Rieske" evidence="7">
    <location>
        <begin position="5"/>
        <end position="99"/>
    </location>
</feature>
<keyword evidence="3" id="KW-0408">Iron</keyword>
<dbReference type="KEGG" id="tvl:FAZ95_26130"/>
<evidence type="ECO:0000313" key="8">
    <source>
        <dbReference type="EMBL" id="QCP54840.1"/>
    </source>
</evidence>
<gene>
    <name evidence="8" type="ORF">FAZ95_26130</name>
</gene>
<dbReference type="EMBL" id="CP040078">
    <property type="protein sequence ID" value="QCP54840.1"/>
    <property type="molecule type" value="Genomic_DNA"/>
</dbReference>
<proteinExistence type="inferred from homology"/>
<sequence length="108" mass="11588">MPRRIPVVSDDELAPGQRKLAFVEGRGIVLFNVGGAICAIENACPHNGASLANGRLEGSILQCPAHGLRFDVITGCMPAVDGLRLTTFPVSESEGQWFVSLDTRNEPR</sequence>
<dbReference type="GO" id="GO:0046872">
    <property type="term" value="F:metal ion binding"/>
    <property type="evidence" value="ECO:0007669"/>
    <property type="project" value="UniProtKB-KW"/>
</dbReference>
<evidence type="ECO:0000256" key="6">
    <source>
        <dbReference type="ARBA" id="ARBA00038001"/>
    </source>
</evidence>
<dbReference type="Gene3D" id="2.102.10.10">
    <property type="entry name" value="Rieske [2Fe-2S] iron-sulphur domain"/>
    <property type="match status" value="1"/>
</dbReference>
<accession>A0A4V1EIT0</accession>
<evidence type="ECO:0000256" key="5">
    <source>
        <dbReference type="ARBA" id="ARBA00034078"/>
    </source>
</evidence>
<dbReference type="GO" id="GO:0051537">
    <property type="term" value="F:2 iron, 2 sulfur cluster binding"/>
    <property type="evidence" value="ECO:0007669"/>
    <property type="project" value="UniProtKB-KW"/>
</dbReference>
<keyword evidence="9" id="KW-1185">Reference proteome</keyword>
<name>A0A4V1EIT0_9BURK</name>
<dbReference type="InterPro" id="IPR017941">
    <property type="entry name" value="Rieske_2Fe-2S"/>
</dbReference>
<evidence type="ECO:0000256" key="4">
    <source>
        <dbReference type="ARBA" id="ARBA00023014"/>
    </source>
</evidence>
<dbReference type="Pfam" id="PF00355">
    <property type="entry name" value="Rieske"/>
    <property type="match status" value="1"/>
</dbReference>
<comment type="similarity">
    <text evidence="6">Belongs to the bacterial ring-hydroxylating dioxygenase ferredoxin component family.</text>
</comment>
<dbReference type="PROSITE" id="PS51296">
    <property type="entry name" value="RIESKE"/>
    <property type="match status" value="1"/>
</dbReference>